<dbReference type="VEuPathDB" id="VectorBase:RPRC012245"/>
<dbReference type="EMBL" id="ACPB03006289">
    <property type="status" value="NOT_ANNOTATED_CDS"/>
    <property type="molecule type" value="Genomic_DNA"/>
</dbReference>
<dbReference type="HOGENOM" id="CLU_1476944_0_0_1"/>
<evidence type="ECO:0000313" key="3">
    <source>
        <dbReference type="Proteomes" id="UP000015103"/>
    </source>
</evidence>
<feature type="region of interest" description="Disordered" evidence="1">
    <location>
        <begin position="138"/>
        <end position="183"/>
    </location>
</feature>
<accession>T1I7H3</accession>
<evidence type="ECO:0000256" key="1">
    <source>
        <dbReference type="SAM" id="MobiDB-lite"/>
    </source>
</evidence>
<evidence type="ECO:0000313" key="2">
    <source>
        <dbReference type="EnsemblMetazoa" id="RPRC012245-PA"/>
    </source>
</evidence>
<dbReference type="InterPro" id="IPR031630">
    <property type="entry name" value="CCDC117"/>
</dbReference>
<dbReference type="EnsemblMetazoa" id="RPRC012245-RA">
    <property type="protein sequence ID" value="RPRC012245-PA"/>
    <property type="gene ID" value="RPRC012245"/>
</dbReference>
<dbReference type="Pfam" id="PF15810">
    <property type="entry name" value="CCDC117"/>
    <property type="match status" value="1"/>
</dbReference>
<dbReference type="eggNOG" id="ENOG502T93P">
    <property type="taxonomic scope" value="Eukaryota"/>
</dbReference>
<dbReference type="Proteomes" id="UP000015103">
    <property type="component" value="Unassembled WGS sequence"/>
</dbReference>
<feature type="compositionally biased region" description="Low complexity" evidence="1">
    <location>
        <begin position="167"/>
        <end position="176"/>
    </location>
</feature>
<organism evidence="2 3">
    <name type="scientific">Rhodnius prolixus</name>
    <name type="common">Triatomid bug</name>
    <dbReference type="NCBI Taxonomy" id="13249"/>
    <lineage>
        <taxon>Eukaryota</taxon>
        <taxon>Metazoa</taxon>
        <taxon>Ecdysozoa</taxon>
        <taxon>Arthropoda</taxon>
        <taxon>Hexapoda</taxon>
        <taxon>Insecta</taxon>
        <taxon>Pterygota</taxon>
        <taxon>Neoptera</taxon>
        <taxon>Paraneoptera</taxon>
        <taxon>Hemiptera</taxon>
        <taxon>Heteroptera</taxon>
        <taxon>Panheteroptera</taxon>
        <taxon>Cimicomorpha</taxon>
        <taxon>Reduviidae</taxon>
        <taxon>Triatominae</taxon>
        <taxon>Rhodnius</taxon>
    </lineage>
</organism>
<sequence length="183" mass="20400">MSFRPNSAHYNVPWYHKRKLKDEVPADLLPPPKVLITEEKMVSQLKGIHLSKDYTSHGGGSSALAEESAPAIGLEEKQSLPTLVMCDEIRALQKVVAPVLPKHIMDKYRRPTNALVLWQPPVGDLGKYLKTFSHESAVTTDEVMNSERTSQTSTVGDVEMNEDDDNNNSSPSHDLNGFFTRTI</sequence>
<dbReference type="OMA" id="EVMNSER"/>
<proteinExistence type="predicted"/>
<dbReference type="FunCoup" id="T1I7H3">
    <property type="interactions" value="1"/>
</dbReference>
<name>T1I7H3_RHOPR</name>
<feature type="compositionally biased region" description="Polar residues" evidence="1">
    <location>
        <begin position="138"/>
        <end position="155"/>
    </location>
</feature>
<protein>
    <submittedName>
        <fullName evidence="2">Uncharacterized protein</fullName>
    </submittedName>
</protein>
<reference evidence="2" key="1">
    <citation type="submission" date="2015-05" db="UniProtKB">
        <authorList>
            <consortium name="EnsemblMetazoa"/>
        </authorList>
    </citation>
    <scope>IDENTIFICATION</scope>
</reference>
<keyword evidence="3" id="KW-1185">Reference proteome</keyword>
<dbReference type="InParanoid" id="T1I7H3"/>
<dbReference type="AlphaFoldDB" id="T1I7H3"/>